<dbReference type="Proteomes" id="UP000317484">
    <property type="component" value="Unassembled WGS sequence"/>
</dbReference>
<reference evidence="1 2" key="1">
    <citation type="submission" date="2017-05" db="EMBL/GenBank/DDBJ databases">
        <authorList>
            <person name="Varghese N."/>
            <person name="Submissions S."/>
        </authorList>
    </citation>
    <scope>NUCLEOTIDE SEQUENCE [LARGE SCALE GENOMIC DNA]</scope>
    <source>
        <strain evidence="1 2">DSM 46834</strain>
    </source>
</reference>
<organism evidence="1 2">
    <name type="scientific">Geodermatophilus aquaeductus</name>
    <dbReference type="NCBI Taxonomy" id="1564161"/>
    <lineage>
        <taxon>Bacteria</taxon>
        <taxon>Bacillati</taxon>
        <taxon>Actinomycetota</taxon>
        <taxon>Actinomycetes</taxon>
        <taxon>Geodermatophilales</taxon>
        <taxon>Geodermatophilaceae</taxon>
        <taxon>Geodermatophilus</taxon>
    </lineage>
</organism>
<dbReference type="RefSeq" id="WP_142460102.1">
    <property type="nucleotide sequence ID" value="NZ_FXTJ01000009.1"/>
</dbReference>
<dbReference type="AlphaFoldDB" id="A0A521FJ09"/>
<protein>
    <submittedName>
        <fullName evidence="1">Uncharacterized protein</fullName>
    </submittedName>
</protein>
<sequence length="419" mass="46003">MAVSVDVKGIRSALRDGDGLWLVISSATRGALADVLTRWVAEAGARAEERPDLQLVQVLGPLQLPDGVCLLRLVGYAEHKHTVAAVTELAAALEVAGIDARIDRQQETLSPPRMAAPSHLGPVAIRRARTAVSVTLPWRPDALRRREQRRAAGVPTLLRGWHRSDLQEEAWAAVVDTALAWCQQMSNGATGQRYVAHGMSSLQVPAAQWEATARLALGSPSLEVWASGMDWPGEVREVAFEHPPGRVLFQLLEDGFSPPESTVARARELIERLQPHITSAFVLQTAATVPALMTRHLLKRQTTREASPTQPAEPLSAKHLDHLALMDDRRLIDAFGLMYLGPGFRGLAVDSQLYRVEPLGPGRLLTATDLDTWFRADGQPPRRHVLDAARADIADAIATYDEYRRSRQSQEADVPRILD</sequence>
<proteinExistence type="predicted"/>
<evidence type="ECO:0000313" key="1">
    <source>
        <dbReference type="EMBL" id="SMO95570.1"/>
    </source>
</evidence>
<accession>A0A521FJ09</accession>
<gene>
    <name evidence="1" type="ORF">SAMN06273567_1099</name>
</gene>
<keyword evidence="2" id="KW-1185">Reference proteome</keyword>
<dbReference type="EMBL" id="FXTJ01000009">
    <property type="protein sequence ID" value="SMO95570.1"/>
    <property type="molecule type" value="Genomic_DNA"/>
</dbReference>
<name>A0A521FJ09_9ACTN</name>
<evidence type="ECO:0000313" key="2">
    <source>
        <dbReference type="Proteomes" id="UP000317484"/>
    </source>
</evidence>